<gene>
    <name evidence="1" type="ORF">CY0110_17272</name>
</gene>
<name>A3IID6_9CHRO</name>
<protein>
    <submittedName>
        <fullName evidence="1">Uncharacterized protein</fullName>
    </submittedName>
</protein>
<dbReference type="EMBL" id="AAXW01000002">
    <property type="protein sequence ID" value="EAZ93568.1"/>
    <property type="molecule type" value="Genomic_DNA"/>
</dbReference>
<reference evidence="1 2" key="1">
    <citation type="submission" date="2007-03" db="EMBL/GenBank/DDBJ databases">
        <authorList>
            <person name="Stal L."/>
            <person name="Ferriera S."/>
            <person name="Johnson J."/>
            <person name="Kravitz S."/>
            <person name="Beeson K."/>
            <person name="Sutton G."/>
            <person name="Rogers Y.-H."/>
            <person name="Friedman R."/>
            <person name="Frazier M."/>
            <person name="Venter J.C."/>
        </authorList>
    </citation>
    <scope>NUCLEOTIDE SEQUENCE [LARGE SCALE GENOMIC DNA]</scope>
    <source>
        <strain evidence="1 2">CCY0110</strain>
    </source>
</reference>
<sequence>MSLFCNLFHRLVANIFELFCCCFSSICHELIDFICFFCSISLNNFCAKFLISSV</sequence>
<proteinExistence type="predicted"/>
<dbReference type="Proteomes" id="UP000003781">
    <property type="component" value="Unassembled WGS sequence"/>
</dbReference>
<dbReference type="AlphaFoldDB" id="A3IID6"/>
<keyword evidence="2" id="KW-1185">Reference proteome</keyword>
<accession>A3IID6</accession>
<organism evidence="1 2">
    <name type="scientific">Crocosphaera chwakensis CCY0110</name>
    <dbReference type="NCBI Taxonomy" id="391612"/>
    <lineage>
        <taxon>Bacteria</taxon>
        <taxon>Bacillati</taxon>
        <taxon>Cyanobacteriota</taxon>
        <taxon>Cyanophyceae</taxon>
        <taxon>Oscillatoriophycideae</taxon>
        <taxon>Chroococcales</taxon>
        <taxon>Aphanothecaceae</taxon>
        <taxon>Crocosphaera</taxon>
        <taxon>Crocosphaera chwakensis</taxon>
    </lineage>
</organism>
<comment type="caution">
    <text evidence="1">The sequence shown here is derived from an EMBL/GenBank/DDBJ whole genome shotgun (WGS) entry which is preliminary data.</text>
</comment>
<evidence type="ECO:0000313" key="1">
    <source>
        <dbReference type="EMBL" id="EAZ93568.1"/>
    </source>
</evidence>
<evidence type="ECO:0000313" key="2">
    <source>
        <dbReference type="Proteomes" id="UP000003781"/>
    </source>
</evidence>